<dbReference type="Gene3D" id="3.40.50.1820">
    <property type="entry name" value="alpha/beta hydrolase"/>
    <property type="match status" value="1"/>
</dbReference>
<evidence type="ECO:0000313" key="2">
    <source>
        <dbReference type="Proteomes" id="UP001596435"/>
    </source>
</evidence>
<evidence type="ECO:0000313" key="1">
    <source>
        <dbReference type="EMBL" id="MFC7184931.1"/>
    </source>
</evidence>
<sequence>MSGQQDAQAEWIDGKGIAADPLSSEPTVPVPVHQRDTEWELPNGFAWVYYGEGSTGVERPVIIADGFNLGRSDLQWLAQGLDGGEYKFLTELRRRGRTVVLLGFDERTARIQDNAQAAMAAIHQAIAERRGDDRLVVGGFSMGGLITRYALAKMELQRMDHQTALYFSYDTPHRGGVIPIGLQAFAHFIPTENDFATQMNSPAARQMLWRHYNSETGEVRQDAMRTDFLKELERMGDWPAIPRKIGVANGTGDGTGVDVPAGEVALRSTGLIGFPGSVWYTQAEGADATVAELKRLIPFKQKTVTTPDLPELDGAPGGTLDSYRIVADALVAKGGQVDLVHPTICFVPTVSAVAIRDIDRPSDLYAKVDTLPAEESELDDFFCSPTTTAHTAVTEELCSWILDRLP</sequence>
<accession>A0ABW2GA66</accession>
<gene>
    <name evidence="1" type="ORF">ACFQMG_35835</name>
</gene>
<name>A0ABW2GA66_9ACTN</name>
<dbReference type="InterPro" id="IPR029058">
    <property type="entry name" value="AB_hydrolase_fold"/>
</dbReference>
<dbReference type="EMBL" id="JBHTAJ010000130">
    <property type="protein sequence ID" value="MFC7184931.1"/>
    <property type="molecule type" value="Genomic_DNA"/>
</dbReference>
<proteinExistence type="predicted"/>
<organism evidence="1 2">
    <name type="scientific">Kitasatospora paranensis</name>
    <dbReference type="NCBI Taxonomy" id="258053"/>
    <lineage>
        <taxon>Bacteria</taxon>
        <taxon>Bacillati</taxon>
        <taxon>Actinomycetota</taxon>
        <taxon>Actinomycetes</taxon>
        <taxon>Kitasatosporales</taxon>
        <taxon>Streptomycetaceae</taxon>
        <taxon>Kitasatospora</taxon>
    </lineage>
</organism>
<comment type="caution">
    <text evidence="1">The sequence shown here is derived from an EMBL/GenBank/DDBJ whole genome shotgun (WGS) entry which is preliminary data.</text>
</comment>
<dbReference type="Proteomes" id="UP001596435">
    <property type="component" value="Unassembled WGS sequence"/>
</dbReference>
<protein>
    <submittedName>
        <fullName evidence="1">Esterase/lipase family protein</fullName>
    </submittedName>
</protein>
<dbReference type="RefSeq" id="WP_345709154.1">
    <property type="nucleotide sequence ID" value="NZ_BAABKV010000001.1"/>
</dbReference>
<reference evidence="2" key="1">
    <citation type="journal article" date="2019" name="Int. J. Syst. Evol. Microbiol.">
        <title>The Global Catalogue of Microorganisms (GCM) 10K type strain sequencing project: providing services to taxonomists for standard genome sequencing and annotation.</title>
        <authorList>
            <consortium name="The Broad Institute Genomics Platform"/>
            <consortium name="The Broad Institute Genome Sequencing Center for Infectious Disease"/>
            <person name="Wu L."/>
            <person name="Ma J."/>
        </authorList>
    </citation>
    <scope>NUCLEOTIDE SEQUENCE [LARGE SCALE GENOMIC DNA]</scope>
    <source>
        <strain evidence="2">CGMCC 1.12859</strain>
    </source>
</reference>
<dbReference type="SUPFAM" id="SSF53474">
    <property type="entry name" value="alpha/beta-Hydrolases"/>
    <property type="match status" value="1"/>
</dbReference>
<keyword evidence="2" id="KW-1185">Reference proteome</keyword>